<dbReference type="STRING" id="536979.SAMN04488055_3908"/>
<keyword evidence="7 10" id="KW-0406">Ion transport</keyword>
<dbReference type="InterPro" id="IPR036019">
    <property type="entry name" value="MscL_channel"/>
</dbReference>
<dbReference type="PANTHER" id="PTHR30266:SF2">
    <property type="entry name" value="LARGE-CONDUCTANCE MECHANOSENSITIVE CHANNEL"/>
    <property type="match status" value="1"/>
</dbReference>
<comment type="function">
    <text evidence="10">Channel that opens in response to stretch forces in the membrane lipid bilayer. May participate in the regulation of osmotic pressure changes within the cell.</text>
</comment>
<reference evidence="12" key="1">
    <citation type="submission" date="2016-11" db="EMBL/GenBank/DDBJ databases">
        <authorList>
            <person name="Varghese N."/>
            <person name="Submissions S."/>
        </authorList>
    </citation>
    <scope>NUCLEOTIDE SEQUENCE [LARGE SCALE GENOMIC DNA]</scope>
    <source>
        <strain evidence="12">DSM 24787</strain>
    </source>
</reference>
<keyword evidence="8 10" id="KW-0472">Membrane</keyword>
<sequence length="124" mass="13358">MSFLSEFKAFAMKGNVIDLAVGVVIGAAFGKIVGSLVDAIIMPLVGILIGGFDFKDLMIKVGTAEVKYGMFLQATVEFIIVAFAIFLLVRAINRLKKPEAPVAPAGPTTEEKLLMEIRDAIKQK</sequence>
<dbReference type="GO" id="GO:0008381">
    <property type="term" value="F:mechanosensitive monoatomic ion channel activity"/>
    <property type="evidence" value="ECO:0007669"/>
    <property type="project" value="UniProtKB-UniRule"/>
</dbReference>
<evidence type="ECO:0000256" key="1">
    <source>
        <dbReference type="ARBA" id="ARBA00004651"/>
    </source>
</evidence>
<evidence type="ECO:0000256" key="4">
    <source>
        <dbReference type="ARBA" id="ARBA00022475"/>
    </source>
</evidence>
<accession>A0A1N6JE72</accession>
<keyword evidence="3 10" id="KW-0813">Transport</keyword>
<dbReference type="Proteomes" id="UP000185003">
    <property type="component" value="Unassembled WGS sequence"/>
</dbReference>
<evidence type="ECO:0000256" key="3">
    <source>
        <dbReference type="ARBA" id="ARBA00022448"/>
    </source>
</evidence>
<dbReference type="Gene3D" id="1.10.1200.120">
    <property type="entry name" value="Large-conductance mechanosensitive channel, MscL, domain 1"/>
    <property type="match status" value="1"/>
</dbReference>
<protein>
    <recommendedName>
        <fullName evidence="10">Large-conductance mechanosensitive channel</fullName>
    </recommendedName>
</protein>
<feature type="transmembrane region" description="Helical" evidence="10">
    <location>
        <begin position="21"/>
        <end position="50"/>
    </location>
</feature>
<name>A0A1N6JE72_9BACT</name>
<evidence type="ECO:0000256" key="9">
    <source>
        <dbReference type="ARBA" id="ARBA00023303"/>
    </source>
</evidence>
<dbReference type="PRINTS" id="PR01264">
    <property type="entry name" value="MECHCHANNEL"/>
</dbReference>
<dbReference type="EMBL" id="FSRA01000002">
    <property type="protein sequence ID" value="SIO42513.1"/>
    <property type="molecule type" value="Genomic_DNA"/>
</dbReference>
<dbReference type="HAMAP" id="MF_00115">
    <property type="entry name" value="MscL"/>
    <property type="match status" value="1"/>
</dbReference>
<dbReference type="NCBIfam" id="NF001843">
    <property type="entry name" value="PRK00567.1-4"/>
    <property type="match status" value="1"/>
</dbReference>
<dbReference type="InterPro" id="IPR001185">
    <property type="entry name" value="MS_channel"/>
</dbReference>
<evidence type="ECO:0000256" key="8">
    <source>
        <dbReference type="ARBA" id="ARBA00023136"/>
    </source>
</evidence>
<dbReference type="NCBIfam" id="TIGR00220">
    <property type="entry name" value="mscL"/>
    <property type="match status" value="1"/>
</dbReference>
<comment type="similarity">
    <text evidence="2 10">Belongs to the MscL family.</text>
</comment>
<keyword evidence="12" id="KW-1185">Reference proteome</keyword>
<keyword evidence="5 10" id="KW-0812">Transmembrane</keyword>
<keyword evidence="6 10" id="KW-1133">Transmembrane helix</keyword>
<dbReference type="InterPro" id="IPR019823">
    <property type="entry name" value="Mechanosensitive_channel_CS"/>
</dbReference>
<dbReference type="AlphaFoldDB" id="A0A1N6JE72"/>
<evidence type="ECO:0000256" key="10">
    <source>
        <dbReference type="HAMAP-Rule" id="MF_00115"/>
    </source>
</evidence>
<proteinExistence type="inferred from homology"/>
<dbReference type="SUPFAM" id="SSF81330">
    <property type="entry name" value="Gated mechanosensitive channel"/>
    <property type="match status" value="1"/>
</dbReference>
<dbReference type="RefSeq" id="WP_074241174.1">
    <property type="nucleotide sequence ID" value="NZ_FSRA01000002.1"/>
</dbReference>
<dbReference type="GO" id="GO:0005886">
    <property type="term" value="C:plasma membrane"/>
    <property type="evidence" value="ECO:0007669"/>
    <property type="project" value="UniProtKB-SubCell"/>
</dbReference>
<evidence type="ECO:0000313" key="11">
    <source>
        <dbReference type="EMBL" id="SIO42513.1"/>
    </source>
</evidence>
<comment type="subunit">
    <text evidence="10">Homopentamer.</text>
</comment>
<evidence type="ECO:0000256" key="6">
    <source>
        <dbReference type="ARBA" id="ARBA00022989"/>
    </source>
</evidence>
<feature type="transmembrane region" description="Helical" evidence="10">
    <location>
        <begin position="70"/>
        <end position="89"/>
    </location>
</feature>
<evidence type="ECO:0000256" key="2">
    <source>
        <dbReference type="ARBA" id="ARBA00007254"/>
    </source>
</evidence>
<evidence type="ECO:0000256" key="5">
    <source>
        <dbReference type="ARBA" id="ARBA00022692"/>
    </source>
</evidence>
<comment type="subcellular location">
    <subcellularLocation>
        <location evidence="1 10">Cell membrane</location>
        <topology evidence="1 10">Multi-pass membrane protein</topology>
    </subcellularLocation>
</comment>
<dbReference type="PANTHER" id="PTHR30266">
    <property type="entry name" value="MECHANOSENSITIVE CHANNEL MSCL"/>
    <property type="match status" value="1"/>
</dbReference>
<dbReference type="InterPro" id="IPR037673">
    <property type="entry name" value="MSC/AndL"/>
</dbReference>
<evidence type="ECO:0000313" key="12">
    <source>
        <dbReference type="Proteomes" id="UP000185003"/>
    </source>
</evidence>
<dbReference type="PROSITE" id="PS01327">
    <property type="entry name" value="MSCL"/>
    <property type="match status" value="1"/>
</dbReference>
<keyword evidence="4 10" id="KW-1003">Cell membrane</keyword>
<dbReference type="OrthoDB" id="9810350at2"/>
<organism evidence="11 12">
    <name type="scientific">Chitinophaga niabensis</name>
    <dbReference type="NCBI Taxonomy" id="536979"/>
    <lineage>
        <taxon>Bacteria</taxon>
        <taxon>Pseudomonadati</taxon>
        <taxon>Bacteroidota</taxon>
        <taxon>Chitinophagia</taxon>
        <taxon>Chitinophagales</taxon>
        <taxon>Chitinophagaceae</taxon>
        <taxon>Chitinophaga</taxon>
    </lineage>
</organism>
<dbReference type="Pfam" id="PF01741">
    <property type="entry name" value="MscL"/>
    <property type="match status" value="1"/>
</dbReference>
<gene>
    <name evidence="10" type="primary">mscL</name>
    <name evidence="11" type="ORF">SAMN04488055_3908</name>
</gene>
<keyword evidence="9 10" id="KW-0407">Ion channel</keyword>
<evidence type="ECO:0000256" key="7">
    <source>
        <dbReference type="ARBA" id="ARBA00023065"/>
    </source>
</evidence>